<organism evidence="1 2">
    <name type="scientific">Trifolium medium</name>
    <dbReference type="NCBI Taxonomy" id="97028"/>
    <lineage>
        <taxon>Eukaryota</taxon>
        <taxon>Viridiplantae</taxon>
        <taxon>Streptophyta</taxon>
        <taxon>Embryophyta</taxon>
        <taxon>Tracheophyta</taxon>
        <taxon>Spermatophyta</taxon>
        <taxon>Magnoliopsida</taxon>
        <taxon>eudicotyledons</taxon>
        <taxon>Gunneridae</taxon>
        <taxon>Pentapetalae</taxon>
        <taxon>rosids</taxon>
        <taxon>fabids</taxon>
        <taxon>Fabales</taxon>
        <taxon>Fabaceae</taxon>
        <taxon>Papilionoideae</taxon>
        <taxon>50 kb inversion clade</taxon>
        <taxon>NPAAA clade</taxon>
        <taxon>Hologalegina</taxon>
        <taxon>IRL clade</taxon>
        <taxon>Trifolieae</taxon>
        <taxon>Trifolium</taxon>
    </lineage>
</organism>
<name>A0A392SCV2_9FABA</name>
<comment type="caution">
    <text evidence="1">The sequence shown here is derived from an EMBL/GenBank/DDBJ whole genome shotgun (WGS) entry which is preliminary data.</text>
</comment>
<keyword evidence="2" id="KW-1185">Reference proteome</keyword>
<sequence>VISESQTAFVKDRQILDGILIANKVVDEARKSKKDLLLFKVDFEKAYDFVDWGYLDDVMGRMAFPTLWRKWIKEC</sequence>
<feature type="non-terminal residue" evidence="1">
    <location>
        <position position="1"/>
    </location>
</feature>
<evidence type="ECO:0000313" key="2">
    <source>
        <dbReference type="Proteomes" id="UP000265520"/>
    </source>
</evidence>
<keyword evidence="1" id="KW-0548">Nucleotidyltransferase</keyword>
<dbReference type="GO" id="GO:0003964">
    <property type="term" value="F:RNA-directed DNA polymerase activity"/>
    <property type="evidence" value="ECO:0007669"/>
    <property type="project" value="UniProtKB-KW"/>
</dbReference>
<dbReference type="EMBL" id="LXQA010347237">
    <property type="protein sequence ID" value="MCI45686.1"/>
    <property type="molecule type" value="Genomic_DNA"/>
</dbReference>
<dbReference type="AlphaFoldDB" id="A0A392SCV2"/>
<keyword evidence="1" id="KW-0808">Transferase</keyword>
<feature type="non-terminal residue" evidence="1">
    <location>
        <position position="75"/>
    </location>
</feature>
<reference evidence="1 2" key="1">
    <citation type="journal article" date="2018" name="Front. Plant Sci.">
        <title>Red Clover (Trifolium pratense) and Zigzag Clover (T. medium) - A Picture of Genomic Similarities and Differences.</title>
        <authorList>
            <person name="Dluhosova J."/>
            <person name="Istvanek J."/>
            <person name="Nedelnik J."/>
            <person name="Repkova J."/>
        </authorList>
    </citation>
    <scope>NUCLEOTIDE SEQUENCE [LARGE SCALE GENOMIC DNA]</scope>
    <source>
        <strain evidence="2">cv. 10/8</strain>
        <tissue evidence="1">Leaf</tissue>
    </source>
</reference>
<evidence type="ECO:0000313" key="1">
    <source>
        <dbReference type="EMBL" id="MCI45686.1"/>
    </source>
</evidence>
<protein>
    <submittedName>
        <fullName evidence="1">LINE-1 reverse transcriptase like</fullName>
    </submittedName>
</protein>
<dbReference type="Proteomes" id="UP000265520">
    <property type="component" value="Unassembled WGS sequence"/>
</dbReference>
<accession>A0A392SCV2</accession>
<proteinExistence type="predicted"/>
<keyword evidence="1" id="KW-0695">RNA-directed DNA polymerase</keyword>